<keyword evidence="4" id="KW-1185">Reference proteome</keyword>
<feature type="transmembrane region" description="Helical" evidence="2">
    <location>
        <begin position="7"/>
        <end position="26"/>
    </location>
</feature>
<proteinExistence type="predicted"/>
<evidence type="ECO:0000256" key="2">
    <source>
        <dbReference type="SAM" id="Phobius"/>
    </source>
</evidence>
<feature type="transmembrane region" description="Helical" evidence="2">
    <location>
        <begin position="67"/>
        <end position="91"/>
    </location>
</feature>
<dbReference type="RefSeq" id="WP_007322179.1">
    <property type="nucleotide sequence ID" value="NZ_BAEE01000052.1"/>
</dbReference>
<evidence type="ECO:0000256" key="1">
    <source>
        <dbReference type="SAM" id="MobiDB-lite"/>
    </source>
</evidence>
<keyword evidence="2" id="KW-1133">Transmembrane helix</keyword>
<name>G7H2M9_9ACTN</name>
<feature type="compositionally biased region" description="Pro residues" evidence="1">
    <location>
        <begin position="170"/>
        <end position="193"/>
    </location>
</feature>
<dbReference type="EMBL" id="BAEE01000052">
    <property type="protein sequence ID" value="GAB10104.1"/>
    <property type="molecule type" value="Genomic_DNA"/>
</dbReference>
<feature type="region of interest" description="Disordered" evidence="1">
    <location>
        <begin position="113"/>
        <end position="200"/>
    </location>
</feature>
<feature type="compositionally biased region" description="Low complexity" evidence="1">
    <location>
        <begin position="127"/>
        <end position="152"/>
    </location>
</feature>
<keyword evidence="2" id="KW-0812">Transmembrane</keyword>
<reference evidence="3 4" key="1">
    <citation type="submission" date="2011-11" db="EMBL/GenBank/DDBJ databases">
        <title>Whole genome shotgun sequence of Gordonia araii NBRC 100433.</title>
        <authorList>
            <person name="Yoshida Y."/>
            <person name="Hosoyama A."/>
            <person name="Tsuchikane K."/>
            <person name="Katsumata H."/>
            <person name="Yamazaki S."/>
            <person name="Fujita N."/>
        </authorList>
    </citation>
    <scope>NUCLEOTIDE SEQUENCE [LARGE SCALE GENOMIC DNA]</scope>
    <source>
        <strain evidence="3 4">NBRC 100433</strain>
    </source>
</reference>
<accession>G7H2M9</accession>
<evidence type="ECO:0000313" key="3">
    <source>
        <dbReference type="EMBL" id="GAB10104.1"/>
    </source>
</evidence>
<organism evidence="3 4">
    <name type="scientific">Gordonia araii NBRC 100433</name>
    <dbReference type="NCBI Taxonomy" id="1073574"/>
    <lineage>
        <taxon>Bacteria</taxon>
        <taxon>Bacillati</taxon>
        <taxon>Actinomycetota</taxon>
        <taxon>Actinomycetes</taxon>
        <taxon>Mycobacteriales</taxon>
        <taxon>Gordoniaceae</taxon>
        <taxon>Gordonia</taxon>
    </lineage>
</organism>
<comment type="caution">
    <text evidence="3">The sequence shown here is derived from an EMBL/GenBank/DDBJ whole genome shotgun (WGS) entry which is preliminary data.</text>
</comment>
<dbReference type="Proteomes" id="UP000035088">
    <property type="component" value="Unassembled WGS sequence"/>
</dbReference>
<protein>
    <submittedName>
        <fullName evidence="3">Uncharacterized protein</fullName>
    </submittedName>
</protein>
<gene>
    <name evidence="3" type="ORF">GOARA_052_00030</name>
</gene>
<sequence>MRTILQLIAGTVIGVFLLVIGIGLLANDGAPDCGGRKMSRDDTCVTTKRGKSTTRTYDQQKSSDRGAGIGMVVVGGLMALGSGGFLIAGVVGSRRNKNAAGVAAYPMTTDPQAYGQHGYAPQPSYAAPPRQAPQGYAPQPGFPAPAGFTPQPGYAPPPGPSQGYGSPQGYGPPPGGQPPFGPPNGQQPPPGPFSPHTRGQ</sequence>
<keyword evidence="2" id="KW-0472">Membrane</keyword>
<dbReference type="STRING" id="1073574.GOARA_052_00030"/>
<evidence type="ECO:0000313" key="4">
    <source>
        <dbReference type="Proteomes" id="UP000035088"/>
    </source>
</evidence>
<dbReference type="AlphaFoldDB" id="G7H2M9"/>